<dbReference type="InterPro" id="IPR001647">
    <property type="entry name" value="HTH_TetR"/>
</dbReference>
<organism evidence="6 7">
    <name type="scientific">Haloactinopolyspora alba</name>
    <dbReference type="NCBI Taxonomy" id="648780"/>
    <lineage>
        <taxon>Bacteria</taxon>
        <taxon>Bacillati</taxon>
        <taxon>Actinomycetota</taxon>
        <taxon>Actinomycetes</taxon>
        <taxon>Jiangellales</taxon>
        <taxon>Jiangellaceae</taxon>
        <taxon>Haloactinopolyspora</taxon>
    </lineage>
</organism>
<dbReference type="InterPro" id="IPR049445">
    <property type="entry name" value="TetR_SbtR-like_C"/>
</dbReference>
<dbReference type="Proteomes" id="UP000243528">
    <property type="component" value="Unassembled WGS sequence"/>
</dbReference>
<dbReference type="Pfam" id="PF21597">
    <property type="entry name" value="TetR_C_43"/>
    <property type="match status" value="1"/>
</dbReference>
<dbReference type="OrthoDB" id="3617113at2"/>
<comment type="caution">
    <text evidence="6">The sequence shown here is derived from an EMBL/GenBank/DDBJ whole genome shotgun (WGS) entry which is preliminary data.</text>
</comment>
<sequence>MRADARRNRERVLVAATEAFATDGPGVTVAEIARRAGVGTGTVSRHFPTKRALYDAIVQDKIEKLETEAAALAERLEPGPAFFAYFAHMVDQASVDYGLAGALSQLGYDVEEAAARAGYDIKRSLGSLLRAAQEAGDVRDDIDVDDVKALIAGCLARDDSTDPDARRRVLEITVQGLRAHS</sequence>
<feature type="domain" description="HTH tetR-type" evidence="5">
    <location>
        <begin position="6"/>
        <end position="65"/>
    </location>
</feature>
<dbReference type="PROSITE" id="PS01081">
    <property type="entry name" value="HTH_TETR_1"/>
    <property type="match status" value="1"/>
</dbReference>
<gene>
    <name evidence="6" type="ORF">CLV30_108182</name>
</gene>
<dbReference type="InterPro" id="IPR036271">
    <property type="entry name" value="Tet_transcr_reg_TetR-rel_C_sf"/>
</dbReference>
<reference evidence="6 7" key="1">
    <citation type="submission" date="2018-03" db="EMBL/GenBank/DDBJ databases">
        <title>Genomic Encyclopedia of Archaeal and Bacterial Type Strains, Phase II (KMG-II): from individual species to whole genera.</title>
        <authorList>
            <person name="Goeker M."/>
        </authorList>
    </citation>
    <scope>NUCLEOTIDE SEQUENCE [LARGE SCALE GENOMIC DNA]</scope>
    <source>
        <strain evidence="6 7">DSM 45211</strain>
    </source>
</reference>
<dbReference type="PROSITE" id="PS50977">
    <property type="entry name" value="HTH_TETR_2"/>
    <property type="match status" value="1"/>
</dbReference>
<dbReference type="PANTHER" id="PTHR30055">
    <property type="entry name" value="HTH-TYPE TRANSCRIPTIONAL REGULATOR RUTR"/>
    <property type="match status" value="1"/>
</dbReference>
<dbReference type="InterPro" id="IPR050109">
    <property type="entry name" value="HTH-type_TetR-like_transc_reg"/>
</dbReference>
<protein>
    <submittedName>
        <fullName evidence="6">TetR family transcriptional regulator</fullName>
    </submittedName>
</protein>
<dbReference type="SUPFAM" id="SSF48498">
    <property type="entry name" value="Tetracyclin repressor-like, C-terminal domain"/>
    <property type="match status" value="1"/>
</dbReference>
<evidence type="ECO:0000256" key="2">
    <source>
        <dbReference type="ARBA" id="ARBA00023125"/>
    </source>
</evidence>
<keyword evidence="2 4" id="KW-0238">DNA-binding</keyword>
<dbReference type="SUPFAM" id="SSF46689">
    <property type="entry name" value="Homeodomain-like"/>
    <property type="match status" value="1"/>
</dbReference>
<name>A0A2P8E1B9_9ACTN</name>
<accession>A0A2P8E1B9</accession>
<evidence type="ECO:0000313" key="6">
    <source>
        <dbReference type="EMBL" id="PSL03270.1"/>
    </source>
</evidence>
<dbReference type="InterPro" id="IPR009057">
    <property type="entry name" value="Homeodomain-like_sf"/>
</dbReference>
<dbReference type="GO" id="GO:0003700">
    <property type="term" value="F:DNA-binding transcription factor activity"/>
    <property type="evidence" value="ECO:0007669"/>
    <property type="project" value="TreeGrafter"/>
</dbReference>
<dbReference type="Pfam" id="PF00440">
    <property type="entry name" value="TetR_N"/>
    <property type="match status" value="1"/>
</dbReference>
<dbReference type="GO" id="GO:0000976">
    <property type="term" value="F:transcription cis-regulatory region binding"/>
    <property type="evidence" value="ECO:0007669"/>
    <property type="project" value="TreeGrafter"/>
</dbReference>
<evidence type="ECO:0000256" key="1">
    <source>
        <dbReference type="ARBA" id="ARBA00023015"/>
    </source>
</evidence>
<keyword evidence="1" id="KW-0805">Transcription regulation</keyword>
<dbReference type="RefSeq" id="WP_106537667.1">
    <property type="nucleotide sequence ID" value="NZ_ML142902.1"/>
</dbReference>
<evidence type="ECO:0000256" key="4">
    <source>
        <dbReference type="PROSITE-ProRule" id="PRU00335"/>
    </source>
</evidence>
<dbReference type="PRINTS" id="PR00455">
    <property type="entry name" value="HTHTETR"/>
</dbReference>
<dbReference type="InterPro" id="IPR023772">
    <property type="entry name" value="DNA-bd_HTH_TetR-type_CS"/>
</dbReference>
<dbReference type="PANTHER" id="PTHR30055:SF234">
    <property type="entry name" value="HTH-TYPE TRANSCRIPTIONAL REGULATOR BETI"/>
    <property type="match status" value="1"/>
</dbReference>
<evidence type="ECO:0000259" key="5">
    <source>
        <dbReference type="PROSITE" id="PS50977"/>
    </source>
</evidence>
<evidence type="ECO:0000313" key="7">
    <source>
        <dbReference type="Proteomes" id="UP000243528"/>
    </source>
</evidence>
<dbReference type="AlphaFoldDB" id="A0A2P8E1B9"/>
<feature type="DNA-binding region" description="H-T-H motif" evidence="4">
    <location>
        <begin position="28"/>
        <end position="47"/>
    </location>
</feature>
<keyword evidence="7" id="KW-1185">Reference proteome</keyword>
<keyword evidence="3" id="KW-0804">Transcription</keyword>
<dbReference type="Gene3D" id="1.10.357.10">
    <property type="entry name" value="Tetracycline Repressor, domain 2"/>
    <property type="match status" value="1"/>
</dbReference>
<proteinExistence type="predicted"/>
<evidence type="ECO:0000256" key="3">
    <source>
        <dbReference type="ARBA" id="ARBA00023163"/>
    </source>
</evidence>
<dbReference type="EMBL" id="PYGE01000008">
    <property type="protein sequence ID" value="PSL03270.1"/>
    <property type="molecule type" value="Genomic_DNA"/>
</dbReference>